<keyword evidence="1" id="KW-0732">Signal</keyword>
<organism evidence="2 3">
    <name type="scientific">Swingsia samuiensis</name>
    <dbReference type="NCBI Taxonomy" id="1293412"/>
    <lineage>
        <taxon>Bacteria</taxon>
        <taxon>Pseudomonadati</taxon>
        <taxon>Pseudomonadota</taxon>
        <taxon>Alphaproteobacteria</taxon>
        <taxon>Acetobacterales</taxon>
        <taxon>Acetobacteraceae</taxon>
        <taxon>Swingsia</taxon>
    </lineage>
</organism>
<protein>
    <submittedName>
        <fullName evidence="2">Uncharacterized protein</fullName>
    </submittedName>
</protein>
<proteinExistence type="predicted"/>
<evidence type="ECO:0000313" key="3">
    <source>
        <dbReference type="Proteomes" id="UP000316313"/>
    </source>
</evidence>
<sequence length="79" mass="8720">MQSKLKKIHVIATLSVLSGYVLLSNPQTARAETKNDVPPPPVTALDACMAHPWYMAFQNNSANVLYPIGEARLKELLSR</sequence>
<reference evidence="2 3" key="1">
    <citation type="submission" date="2019-03" db="EMBL/GenBank/DDBJ databases">
        <title>The complete genome sequence of Swingsia samuiensis NBRC107927(T).</title>
        <authorList>
            <person name="Chua K.-O."/>
            <person name="Chan K.-G."/>
            <person name="See-Too W.-S."/>
        </authorList>
    </citation>
    <scope>NUCLEOTIDE SEQUENCE [LARGE SCALE GENOMIC DNA]</scope>
    <source>
        <strain evidence="2 3">AH83</strain>
    </source>
</reference>
<keyword evidence="3" id="KW-1185">Reference proteome</keyword>
<dbReference type="EMBL" id="CP038141">
    <property type="protein sequence ID" value="QDH16252.1"/>
    <property type="molecule type" value="Genomic_DNA"/>
</dbReference>
<dbReference type="AlphaFoldDB" id="A0A4Y6UFD7"/>
<evidence type="ECO:0000256" key="1">
    <source>
        <dbReference type="SAM" id="SignalP"/>
    </source>
</evidence>
<name>A0A4Y6UFD7_9PROT</name>
<dbReference type="Proteomes" id="UP000316313">
    <property type="component" value="Chromosome"/>
</dbReference>
<dbReference type="RefSeq" id="WP_141459036.1">
    <property type="nucleotide sequence ID" value="NZ_CP038141.1"/>
</dbReference>
<dbReference type="KEGG" id="ssam:E3D00_00685"/>
<accession>A0A4Y6UFD7</accession>
<feature type="chain" id="PRO_5021487493" evidence="1">
    <location>
        <begin position="32"/>
        <end position="79"/>
    </location>
</feature>
<gene>
    <name evidence="2" type="ORF">E3D00_00685</name>
</gene>
<evidence type="ECO:0000313" key="2">
    <source>
        <dbReference type="EMBL" id="QDH16252.1"/>
    </source>
</evidence>
<feature type="signal peptide" evidence="1">
    <location>
        <begin position="1"/>
        <end position="31"/>
    </location>
</feature>